<dbReference type="EMBL" id="JABFCZ010000013">
    <property type="protein sequence ID" value="MBD1547236.1"/>
    <property type="molecule type" value="Genomic_DNA"/>
</dbReference>
<keyword evidence="1" id="KW-0812">Transmembrane</keyword>
<dbReference type="Proteomes" id="UP000598467">
    <property type="component" value="Unassembled WGS sequence"/>
</dbReference>
<evidence type="ECO:0000256" key="1">
    <source>
        <dbReference type="SAM" id="Phobius"/>
    </source>
</evidence>
<evidence type="ECO:0000313" key="2">
    <source>
        <dbReference type="EMBL" id="MBD1547236.1"/>
    </source>
</evidence>
<proteinExistence type="predicted"/>
<gene>
    <name evidence="2" type="ORF">HK439_13290</name>
</gene>
<name>A0A926S677_9HYPH</name>
<accession>A0A926S677</accession>
<keyword evidence="1" id="KW-0472">Membrane</keyword>
<keyword evidence="1" id="KW-1133">Transmembrane helix</keyword>
<comment type="caution">
    <text evidence="2">The sequence shown here is derived from an EMBL/GenBank/DDBJ whole genome shotgun (WGS) entry which is preliminary data.</text>
</comment>
<sequence length="66" mass="7220">MDEQNKTVLVDIDIPFGRLVMIIIKIALASIPAMIVVWAILGILMLIFGGIFGGFGGMWMHGGRFN</sequence>
<feature type="transmembrane region" description="Helical" evidence="1">
    <location>
        <begin position="37"/>
        <end position="60"/>
    </location>
</feature>
<protein>
    <submittedName>
        <fullName evidence="2">Uncharacterized protein</fullName>
    </submittedName>
</protein>
<dbReference type="AlphaFoldDB" id="A0A926S677"/>
<organism evidence="2 3">
    <name type="scientific">Roseibium aggregatum</name>
    <dbReference type="NCBI Taxonomy" id="187304"/>
    <lineage>
        <taxon>Bacteria</taxon>
        <taxon>Pseudomonadati</taxon>
        <taxon>Pseudomonadota</taxon>
        <taxon>Alphaproteobacteria</taxon>
        <taxon>Hyphomicrobiales</taxon>
        <taxon>Stappiaceae</taxon>
        <taxon>Roseibium</taxon>
    </lineage>
</organism>
<evidence type="ECO:0000313" key="3">
    <source>
        <dbReference type="Proteomes" id="UP000598467"/>
    </source>
</evidence>
<reference evidence="2" key="1">
    <citation type="submission" date="2020-05" db="EMBL/GenBank/DDBJ databases">
        <title>Identification of trans-AT polyketide cluster in two marine bacteria, producers of a novel glutaramide-containing polyketide sesbanimide D and analogs.</title>
        <authorList>
            <person name="Kacar D."/>
            <person name="Rodriguez P."/>
            <person name="Canedo L."/>
            <person name="Gonzalez E."/>
            <person name="Galan B."/>
            <person name="De La Calle F."/>
            <person name="Garcia J.L."/>
        </authorList>
    </citation>
    <scope>NUCLEOTIDE SEQUENCE</scope>
    <source>
        <strain evidence="2">PHM038</strain>
    </source>
</reference>
<dbReference type="RefSeq" id="WP_190291987.1">
    <property type="nucleotide sequence ID" value="NZ_JABFCZ010000013.1"/>
</dbReference>
<feature type="transmembrane region" description="Helical" evidence="1">
    <location>
        <begin position="12"/>
        <end position="31"/>
    </location>
</feature>